<sequence>MSDYRHSPELPWGYWMRTATSPGGVVTVVDEEGRSWLSIRDAFWSGRLRMCRGPGQVQEEQLELMLAMLASMHRGIVALPEQTYSIFDGDHLYARFWRYWMQAEGLVDNDFRNDPLTAKPSAEGIAVLRMLAATRPIELNAVPIGAAAVRFYGDPNLAGESDRRAFEAAEIPGGLPFVFVRERIFGSESISLLTRNPKDAIPMARTIWHLPFPDAMLRDRAFRWMMDRSDRWTSWGKMVTEAGSSALTQHLLVLQLARQPERQGPGTPRHAGHLTIGHDDRAERS</sequence>
<comment type="caution">
    <text evidence="2">The sequence shown here is derived from an EMBL/GenBank/DDBJ whole genome shotgun (WGS) entry which is preliminary data.</text>
</comment>
<proteinExistence type="predicted"/>
<gene>
    <name evidence="2" type="ORF">JAO74_09115</name>
</gene>
<dbReference type="Proteomes" id="UP000640426">
    <property type="component" value="Unassembled WGS sequence"/>
</dbReference>
<dbReference type="RefSeq" id="WP_199037201.1">
    <property type="nucleotide sequence ID" value="NZ_JAELXS010000004.1"/>
</dbReference>
<dbReference type="EMBL" id="JAELXS010000004">
    <property type="protein sequence ID" value="MBJ6121950.1"/>
    <property type="molecule type" value="Genomic_DNA"/>
</dbReference>
<evidence type="ECO:0000313" key="3">
    <source>
        <dbReference type="Proteomes" id="UP000640426"/>
    </source>
</evidence>
<evidence type="ECO:0000256" key="1">
    <source>
        <dbReference type="SAM" id="MobiDB-lite"/>
    </source>
</evidence>
<accession>A0ABS0XQ89</accession>
<keyword evidence="3" id="KW-1185">Reference proteome</keyword>
<protein>
    <submittedName>
        <fullName evidence="2">Uncharacterized protein</fullName>
    </submittedName>
</protein>
<feature type="region of interest" description="Disordered" evidence="1">
    <location>
        <begin position="260"/>
        <end position="285"/>
    </location>
</feature>
<name>A0ABS0XQ89_9SPHN</name>
<organism evidence="2 3">
    <name type="scientific">Sphingomonas mollis</name>
    <dbReference type="NCBI Taxonomy" id="2795726"/>
    <lineage>
        <taxon>Bacteria</taxon>
        <taxon>Pseudomonadati</taxon>
        <taxon>Pseudomonadota</taxon>
        <taxon>Alphaproteobacteria</taxon>
        <taxon>Sphingomonadales</taxon>
        <taxon>Sphingomonadaceae</taxon>
        <taxon>Sphingomonas</taxon>
    </lineage>
</organism>
<reference evidence="3" key="1">
    <citation type="submission" date="2020-12" db="EMBL/GenBank/DDBJ databases">
        <title>Hymenobacter sp.</title>
        <authorList>
            <person name="Kim M.K."/>
        </authorList>
    </citation>
    <scope>NUCLEOTIDE SEQUENCE [LARGE SCALE GENOMIC DNA]</scope>
    <source>
        <strain evidence="3">BT553</strain>
    </source>
</reference>
<evidence type="ECO:0000313" key="2">
    <source>
        <dbReference type="EMBL" id="MBJ6121950.1"/>
    </source>
</evidence>
<feature type="compositionally biased region" description="Basic and acidic residues" evidence="1">
    <location>
        <begin position="276"/>
        <end position="285"/>
    </location>
</feature>